<proteinExistence type="predicted"/>
<name>A0A2P2JT67_RHIMU</name>
<feature type="compositionally biased region" description="Basic residues" evidence="1">
    <location>
        <begin position="47"/>
        <end position="56"/>
    </location>
</feature>
<evidence type="ECO:0000256" key="1">
    <source>
        <dbReference type="SAM" id="MobiDB-lite"/>
    </source>
</evidence>
<dbReference type="AlphaFoldDB" id="A0A2P2JT67"/>
<feature type="region of interest" description="Disordered" evidence="1">
    <location>
        <begin position="42"/>
        <end position="68"/>
    </location>
</feature>
<keyword evidence="2" id="KW-1133">Transmembrane helix</keyword>
<reference evidence="3" key="1">
    <citation type="submission" date="2018-02" db="EMBL/GenBank/DDBJ databases">
        <title>Rhizophora mucronata_Transcriptome.</title>
        <authorList>
            <person name="Meera S.P."/>
            <person name="Sreeshan A."/>
            <person name="Augustine A."/>
        </authorList>
    </citation>
    <scope>NUCLEOTIDE SEQUENCE</scope>
    <source>
        <tissue evidence="3">Leaf</tissue>
    </source>
</reference>
<feature type="transmembrane region" description="Helical" evidence="2">
    <location>
        <begin position="73"/>
        <end position="94"/>
    </location>
</feature>
<evidence type="ECO:0000313" key="3">
    <source>
        <dbReference type="EMBL" id="MBW96661.1"/>
    </source>
</evidence>
<protein>
    <submittedName>
        <fullName evidence="3">Uncharacterized protein LOC105640342</fullName>
    </submittedName>
</protein>
<organism evidence="3">
    <name type="scientific">Rhizophora mucronata</name>
    <name type="common">Asiatic mangrove</name>
    <dbReference type="NCBI Taxonomy" id="61149"/>
    <lineage>
        <taxon>Eukaryota</taxon>
        <taxon>Viridiplantae</taxon>
        <taxon>Streptophyta</taxon>
        <taxon>Embryophyta</taxon>
        <taxon>Tracheophyta</taxon>
        <taxon>Spermatophyta</taxon>
        <taxon>Magnoliopsida</taxon>
        <taxon>eudicotyledons</taxon>
        <taxon>Gunneridae</taxon>
        <taxon>Pentapetalae</taxon>
        <taxon>rosids</taxon>
        <taxon>fabids</taxon>
        <taxon>Malpighiales</taxon>
        <taxon>Rhizophoraceae</taxon>
        <taxon>Rhizophora</taxon>
    </lineage>
</organism>
<keyword evidence="2" id="KW-0812">Transmembrane</keyword>
<feature type="transmembrane region" description="Helical" evidence="2">
    <location>
        <begin position="137"/>
        <end position="161"/>
    </location>
</feature>
<dbReference type="EMBL" id="GGEC01016178">
    <property type="protein sequence ID" value="MBW96661.1"/>
    <property type="molecule type" value="Transcribed_RNA"/>
</dbReference>
<sequence length="162" mass="18238">MVFLSCMDIQFLDSFPWTKLMDEPFCFHPTTGQPQCIQTQIVPGKKTTQKQSHRHHYSSEMDASTSSHNTHSMLPISVFLLLVFAYSVTPVLSLPITSDSGNQLTANHTFRPNKVLLRLKSINAYLKKLNKPAVKTIKVLSSSLFLLVFLSLFSPPLTLFVP</sequence>
<accession>A0A2P2JT67</accession>
<evidence type="ECO:0000256" key="2">
    <source>
        <dbReference type="SAM" id="Phobius"/>
    </source>
</evidence>
<keyword evidence="2" id="KW-0472">Membrane</keyword>